<gene>
    <name evidence="5" type="ORF">SCOCK_140190</name>
</gene>
<evidence type="ECO:0000313" key="5">
    <source>
        <dbReference type="EMBL" id="CAG6391992.1"/>
    </source>
</evidence>
<dbReference type="GO" id="GO:0005975">
    <property type="term" value="P:carbohydrate metabolic process"/>
    <property type="evidence" value="ECO:0007669"/>
    <property type="project" value="InterPro"/>
</dbReference>
<dbReference type="RefSeq" id="WP_251486000.1">
    <property type="nucleotide sequence ID" value="NZ_CAJSLV010000042.1"/>
</dbReference>
<dbReference type="PANTHER" id="PTHR10357">
    <property type="entry name" value="ALPHA-AMYLASE FAMILY MEMBER"/>
    <property type="match status" value="1"/>
</dbReference>
<dbReference type="SMART" id="SM00642">
    <property type="entry name" value="Aamy"/>
    <property type="match status" value="1"/>
</dbReference>
<feature type="region of interest" description="Disordered" evidence="3">
    <location>
        <begin position="427"/>
        <end position="453"/>
    </location>
</feature>
<dbReference type="GO" id="GO:0031216">
    <property type="term" value="F:neopullulanase activity"/>
    <property type="evidence" value="ECO:0007669"/>
    <property type="project" value="UniProtKB-EC"/>
</dbReference>
<dbReference type="Gene3D" id="3.20.20.80">
    <property type="entry name" value="Glycosidases"/>
    <property type="match status" value="1"/>
</dbReference>
<dbReference type="EC" id="3.2.1.135" evidence="5"/>
<dbReference type="SUPFAM" id="SSF51445">
    <property type="entry name" value="(Trans)glycosidases"/>
    <property type="match status" value="1"/>
</dbReference>
<keyword evidence="6" id="KW-1185">Reference proteome</keyword>
<evidence type="ECO:0000256" key="1">
    <source>
        <dbReference type="ARBA" id="ARBA00022801"/>
    </source>
</evidence>
<dbReference type="AlphaFoldDB" id="A0A9W4GP79"/>
<evidence type="ECO:0000256" key="3">
    <source>
        <dbReference type="SAM" id="MobiDB-lite"/>
    </source>
</evidence>
<feature type="domain" description="Glycosyl hydrolase family 13 catalytic" evidence="4">
    <location>
        <begin position="26"/>
        <end position="374"/>
    </location>
</feature>
<dbReference type="InterPro" id="IPR006047">
    <property type="entry name" value="GH13_cat_dom"/>
</dbReference>
<protein>
    <submittedName>
        <fullName evidence="5">Neopullulanase</fullName>
        <ecNumber evidence="5">3.2.1.135</ecNumber>
    </submittedName>
</protein>
<evidence type="ECO:0000259" key="4">
    <source>
        <dbReference type="SMART" id="SM00642"/>
    </source>
</evidence>
<dbReference type="Proteomes" id="UP001152519">
    <property type="component" value="Unassembled WGS sequence"/>
</dbReference>
<reference evidence="5" key="1">
    <citation type="submission" date="2021-05" db="EMBL/GenBank/DDBJ databases">
        <authorList>
            <person name="Arsene-Ploetze F."/>
        </authorList>
    </citation>
    <scope>NUCLEOTIDE SEQUENCE</scope>
    <source>
        <strain evidence="5">DSM 42138</strain>
    </source>
</reference>
<evidence type="ECO:0000256" key="2">
    <source>
        <dbReference type="ARBA" id="ARBA00023295"/>
    </source>
</evidence>
<keyword evidence="2 5" id="KW-0326">Glycosidase</keyword>
<comment type="caution">
    <text evidence="5">The sequence shown here is derived from an EMBL/GenBank/DDBJ whole genome shotgun (WGS) entry which is preliminary data.</text>
</comment>
<proteinExistence type="predicted"/>
<dbReference type="PANTHER" id="PTHR10357:SF210">
    <property type="entry name" value="MALTODEXTRIN GLUCOSIDASE"/>
    <property type="match status" value="1"/>
</dbReference>
<keyword evidence="1 5" id="KW-0378">Hydrolase</keyword>
<accession>A0A9W4GP79</accession>
<organism evidence="5 6">
    <name type="scientific">Actinacidiphila cocklensis</name>
    <dbReference type="NCBI Taxonomy" id="887465"/>
    <lineage>
        <taxon>Bacteria</taxon>
        <taxon>Bacillati</taxon>
        <taxon>Actinomycetota</taxon>
        <taxon>Actinomycetes</taxon>
        <taxon>Kitasatosporales</taxon>
        <taxon>Streptomycetaceae</taxon>
        <taxon>Actinacidiphila</taxon>
    </lineage>
</organism>
<sequence>MNDESAETPEAVIAEPAWVHHAVWWRLYPLGFVGSYPPPQTGAPGPGERRLRRIIAWLDHAVELGASGIALGPIFTAATHGYDTLDHFAIDPRLGDEHDFDALVSQAHRRGLRIQLDGVFNHVSRDHRLAQAALRDGPAGQAAGWFRTVGSSERVELATFEGHQQLVALNHDNPEVQAHVVQVMRHWLDRGADSWRLDAAYAVPTAFWAQALPAVRATHPDVWFEAEVLHGDYAAFVRDSTADATTQYELWKAIWSSIDDRNFHELDWALRRHNAMLAGFVPATFIGNHDVTRIATQIADTRHLPHAIVLLTMLGGTPGVYAGDEFALEGVKEHRPGGDDAIRPEFPAHGPGLPAGNQPIHRLYQHLIGLRRRHPWLHHARSTTLHLDNQQYLIRMTHDADHLDVALNLADHPLQLTQNARILAADPETGHDSGQVGPHGWAVFVGSDGAGHR</sequence>
<evidence type="ECO:0000313" key="6">
    <source>
        <dbReference type="Proteomes" id="UP001152519"/>
    </source>
</evidence>
<dbReference type="EMBL" id="CAJSLV010000042">
    <property type="protein sequence ID" value="CAG6391992.1"/>
    <property type="molecule type" value="Genomic_DNA"/>
</dbReference>
<dbReference type="InterPro" id="IPR017853">
    <property type="entry name" value="GH"/>
</dbReference>
<name>A0A9W4GP79_9ACTN</name>
<dbReference type="Pfam" id="PF00128">
    <property type="entry name" value="Alpha-amylase"/>
    <property type="match status" value="1"/>
</dbReference>